<feature type="compositionally biased region" description="Pro residues" evidence="1">
    <location>
        <begin position="138"/>
        <end position="166"/>
    </location>
</feature>
<feature type="compositionally biased region" description="Basic and acidic residues" evidence="1">
    <location>
        <begin position="315"/>
        <end position="331"/>
    </location>
</feature>
<name>A0A139ATC2_GONPJ</name>
<feature type="region of interest" description="Disordered" evidence="1">
    <location>
        <begin position="384"/>
        <end position="414"/>
    </location>
</feature>
<accession>A0A139ATC2</accession>
<organism evidence="2 3">
    <name type="scientific">Gonapodya prolifera (strain JEL478)</name>
    <name type="common">Monoblepharis prolifera</name>
    <dbReference type="NCBI Taxonomy" id="1344416"/>
    <lineage>
        <taxon>Eukaryota</taxon>
        <taxon>Fungi</taxon>
        <taxon>Fungi incertae sedis</taxon>
        <taxon>Chytridiomycota</taxon>
        <taxon>Chytridiomycota incertae sedis</taxon>
        <taxon>Monoblepharidomycetes</taxon>
        <taxon>Monoblepharidales</taxon>
        <taxon>Gonapodyaceae</taxon>
        <taxon>Gonapodya</taxon>
    </lineage>
</organism>
<feature type="compositionally biased region" description="Polar residues" evidence="1">
    <location>
        <begin position="254"/>
        <end position="269"/>
    </location>
</feature>
<evidence type="ECO:0000313" key="3">
    <source>
        <dbReference type="Proteomes" id="UP000070544"/>
    </source>
</evidence>
<proteinExistence type="predicted"/>
<feature type="compositionally biased region" description="Pro residues" evidence="1">
    <location>
        <begin position="192"/>
        <end position="211"/>
    </location>
</feature>
<gene>
    <name evidence="2" type="ORF">M427DRAFT_428727</name>
</gene>
<evidence type="ECO:0000256" key="1">
    <source>
        <dbReference type="SAM" id="MobiDB-lite"/>
    </source>
</evidence>
<dbReference type="Proteomes" id="UP000070544">
    <property type="component" value="Unassembled WGS sequence"/>
</dbReference>
<keyword evidence="3" id="KW-1185">Reference proteome</keyword>
<feature type="compositionally biased region" description="Low complexity" evidence="1">
    <location>
        <begin position="127"/>
        <end position="137"/>
    </location>
</feature>
<dbReference type="EMBL" id="KQ965737">
    <property type="protein sequence ID" value="KXS19745.1"/>
    <property type="molecule type" value="Genomic_DNA"/>
</dbReference>
<feature type="region of interest" description="Disordered" evidence="1">
    <location>
        <begin position="1"/>
        <end position="26"/>
    </location>
</feature>
<feature type="region of interest" description="Disordered" evidence="1">
    <location>
        <begin position="308"/>
        <end position="331"/>
    </location>
</feature>
<feature type="compositionally biased region" description="Polar residues" evidence="1">
    <location>
        <begin position="218"/>
        <end position="240"/>
    </location>
</feature>
<feature type="compositionally biased region" description="Pro residues" evidence="1">
    <location>
        <begin position="102"/>
        <end position="115"/>
    </location>
</feature>
<dbReference type="AlphaFoldDB" id="A0A139ATC2"/>
<evidence type="ECO:0000313" key="2">
    <source>
        <dbReference type="EMBL" id="KXS19745.1"/>
    </source>
</evidence>
<sequence>MLQVPSVPLPAPAAAAPEVDFDGDTSMGAAQLNAQNHQFNDPPLTLEEFDMRFPSDGEDDDVDMDQRHVPPAQLVFVPTRPPPAQVARTISPPIVQIRGQPDRPPPPNHPQPGLPQAPQNLFPSHIQNQNQNQFQQYPTPPNPPNPSNAPPPAYRPSPPPFAPPLRPEASSYRPPAPAPGGGTRPESHSFRPPAPSYRPPAPVPSGVPRPEAPLHRPSYTSSAGPGLSSATVQGPTSTFIPTAGLPQSVRGMNWQAQGPQTGMGTRQTSEGGELGEVGLSKQDLQRMLQESQERQNRLIAENAQLRTKVQSLEKNPPDPHEISIKQDELRRREANVEELQRQLGKKAKDIEKEKLEAQLLRHNAEQMKFSAAVAVGNVVKASQMQTPEVVPRTPGKGKAVVGRGKRGTPKQSEV</sequence>
<feature type="region of interest" description="Disordered" evidence="1">
    <location>
        <begin position="75"/>
        <end position="273"/>
    </location>
</feature>
<dbReference type="STRING" id="1344416.A0A139ATC2"/>
<protein>
    <submittedName>
        <fullName evidence="2">Uncharacterized protein</fullName>
    </submittedName>
</protein>
<reference evidence="2 3" key="1">
    <citation type="journal article" date="2015" name="Genome Biol. Evol.">
        <title>Phylogenomic analyses indicate that early fungi evolved digesting cell walls of algal ancestors of land plants.</title>
        <authorList>
            <person name="Chang Y."/>
            <person name="Wang S."/>
            <person name="Sekimoto S."/>
            <person name="Aerts A.L."/>
            <person name="Choi C."/>
            <person name="Clum A."/>
            <person name="LaButti K.M."/>
            <person name="Lindquist E.A."/>
            <person name="Yee Ngan C."/>
            <person name="Ohm R.A."/>
            <person name="Salamov A.A."/>
            <person name="Grigoriev I.V."/>
            <person name="Spatafora J.W."/>
            <person name="Berbee M.L."/>
        </authorList>
    </citation>
    <scope>NUCLEOTIDE SEQUENCE [LARGE SCALE GENOMIC DNA]</scope>
    <source>
        <strain evidence="2 3">JEL478</strain>
    </source>
</reference>